<dbReference type="EMBL" id="BGPR01060046">
    <property type="protein sequence ID" value="GBO36000.1"/>
    <property type="molecule type" value="Genomic_DNA"/>
</dbReference>
<evidence type="ECO:0000313" key="1">
    <source>
        <dbReference type="EMBL" id="GBO36000.1"/>
    </source>
</evidence>
<reference evidence="1 2" key="1">
    <citation type="journal article" date="2019" name="Sci. Rep.">
        <title>Orb-weaving spider Araneus ventricosus genome elucidates the spidroin gene catalogue.</title>
        <authorList>
            <person name="Kono N."/>
            <person name="Nakamura H."/>
            <person name="Ohtoshi R."/>
            <person name="Moran D.A.P."/>
            <person name="Shinohara A."/>
            <person name="Yoshida Y."/>
            <person name="Fujiwara M."/>
            <person name="Mori M."/>
            <person name="Tomita M."/>
            <person name="Arakawa K."/>
        </authorList>
    </citation>
    <scope>NUCLEOTIDE SEQUENCE [LARGE SCALE GENOMIC DNA]</scope>
</reference>
<accession>A0A4Y2WI21</accession>
<organism evidence="1 2">
    <name type="scientific">Araneus ventricosus</name>
    <name type="common">Orbweaver spider</name>
    <name type="synonym">Epeira ventricosa</name>
    <dbReference type="NCBI Taxonomy" id="182803"/>
    <lineage>
        <taxon>Eukaryota</taxon>
        <taxon>Metazoa</taxon>
        <taxon>Ecdysozoa</taxon>
        <taxon>Arthropoda</taxon>
        <taxon>Chelicerata</taxon>
        <taxon>Arachnida</taxon>
        <taxon>Araneae</taxon>
        <taxon>Araneomorphae</taxon>
        <taxon>Entelegynae</taxon>
        <taxon>Araneoidea</taxon>
        <taxon>Araneidae</taxon>
        <taxon>Araneus</taxon>
    </lineage>
</organism>
<comment type="caution">
    <text evidence="1">The sequence shown here is derived from an EMBL/GenBank/DDBJ whole genome shotgun (WGS) entry which is preliminary data.</text>
</comment>
<dbReference type="Proteomes" id="UP000499080">
    <property type="component" value="Unassembled WGS sequence"/>
</dbReference>
<gene>
    <name evidence="1" type="ORF">AVEN_239625_1</name>
</gene>
<keyword evidence="2" id="KW-1185">Reference proteome</keyword>
<evidence type="ECO:0000313" key="2">
    <source>
        <dbReference type="Proteomes" id="UP000499080"/>
    </source>
</evidence>
<dbReference type="AlphaFoldDB" id="A0A4Y2WI21"/>
<proteinExistence type="predicted"/>
<sequence>MGFGPAYYKDFPLTFRRCRWPIGDALHHFGSGDVKDTTRHQLPELLQQQSSVKPRCENHVLVDTSRSRVHTQVRSSTKLDLAHAVL</sequence>
<protein>
    <submittedName>
        <fullName evidence="1">Uncharacterized protein</fullName>
    </submittedName>
</protein>
<name>A0A4Y2WI21_ARAVE</name>